<dbReference type="Proteomes" id="UP001499951">
    <property type="component" value="Unassembled WGS sequence"/>
</dbReference>
<organism evidence="1 2">
    <name type="scientific">Rhizomicrobium electricum</name>
    <dbReference type="NCBI Taxonomy" id="480070"/>
    <lineage>
        <taxon>Bacteria</taxon>
        <taxon>Pseudomonadati</taxon>
        <taxon>Pseudomonadota</taxon>
        <taxon>Alphaproteobacteria</taxon>
        <taxon>Micropepsales</taxon>
        <taxon>Micropepsaceae</taxon>
        <taxon>Rhizomicrobium</taxon>
    </lineage>
</organism>
<evidence type="ECO:0000313" key="2">
    <source>
        <dbReference type="Proteomes" id="UP001499951"/>
    </source>
</evidence>
<evidence type="ECO:0000313" key="1">
    <source>
        <dbReference type="EMBL" id="GAA0570165.1"/>
    </source>
</evidence>
<sequence length="509" mass="54701">MCGISAEAAEPAAPAEIPTDTAWADSALAALPPMTWNVFAEIAEGYSSSARGSGHDDTFTRGNIGGALHYNHPRLNADASYSLSGQYWSKYHGLNHLSQRLNLTSQLTAIPEMLFIRANAFATPTNLSRVGDISAGGDATSRYNSRDTYGYSVSPQLLLRFKDYVTSSTSASHGGVFFVRPSTDNSGSVPPVDPARNSLSTTISQEFSSGTWFDRLQWSVVGSYAQSSQSVRTQRQTEGIANLNYALSRELKVFVVGGYSEFKSSTVLARDVSGPTAMGGFTYNPTPDLVFTFQAGTQHNFPTYMGSVRWSLSPRTQFVVNATDGISTPQGDILGRLGNMGATGYGSFGDLGTSLGSGGYGGYSPIGPGGLALDNSINRTRSINGSFVHTDDRMRYTLSVFASERDRLDVAPGTPVLPRTSVYGVRADVSRTLNVDMNADLSAGWSRSNEFGGRDDIYSADMRVNYHLSEHLDVFLSNHVLHRDAVGLVGVSTGNMTEDQVLIGLRARI</sequence>
<name>A0ABN1EPM2_9PROT</name>
<keyword evidence="2" id="KW-1185">Reference proteome</keyword>
<protein>
    <recommendedName>
        <fullName evidence="3">TIGR03016 family PEP-CTERM system-associated outer membrane protein</fullName>
    </recommendedName>
</protein>
<comment type="caution">
    <text evidence="1">The sequence shown here is derived from an EMBL/GenBank/DDBJ whole genome shotgun (WGS) entry which is preliminary data.</text>
</comment>
<proteinExistence type="predicted"/>
<dbReference type="EMBL" id="BAAADD010000004">
    <property type="protein sequence ID" value="GAA0570165.1"/>
    <property type="molecule type" value="Genomic_DNA"/>
</dbReference>
<dbReference type="RefSeq" id="WP_166929430.1">
    <property type="nucleotide sequence ID" value="NZ_BAAADD010000004.1"/>
</dbReference>
<dbReference type="SUPFAM" id="SSF56935">
    <property type="entry name" value="Porins"/>
    <property type="match status" value="1"/>
</dbReference>
<gene>
    <name evidence="1" type="ORF">GCM10008942_18690</name>
</gene>
<accession>A0ABN1EPM2</accession>
<evidence type="ECO:0008006" key="3">
    <source>
        <dbReference type="Google" id="ProtNLM"/>
    </source>
</evidence>
<reference evidence="1 2" key="1">
    <citation type="journal article" date="2019" name="Int. J. Syst. Evol. Microbiol.">
        <title>The Global Catalogue of Microorganisms (GCM) 10K type strain sequencing project: providing services to taxonomists for standard genome sequencing and annotation.</title>
        <authorList>
            <consortium name="The Broad Institute Genomics Platform"/>
            <consortium name="The Broad Institute Genome Sequencing Center for Infectious Disease"/>
            <person name="Wu L."/>
            <person name="Ma J."/>
        </authorList>
    </citation>
    <scope>NUCLEOTIDE SEQUENCE [LARGE SCALE GENOMIC DNA]</scope>
    <source>
        <strain evidence="1 2">JCM 15089</strain>
    </source>
</reference>